<dbReference type="Pfam" id="PF00326">
    <property type="entry name" value="Peptidase_S9"/>
    <property type="match status" value="1"/>
</dbReference>
<evidence type="ECO:0000259" key="4">
    <source>
        <dbReference type="Pfam" id="PF00326"/>
    </source>
</evidence>
<dbReference type="PANTHER" id="PTHR42881:SF13">
    <property type="entry name" value="PROLYL ENDOPEPTIDASE"/>
    <property type="match status" value="1"/>
</dbReference>
<dbReference type="Gene3D" id="3.40.50.1820">
    <property type="entry name" value="alpha/beta hydrolase"/>
    <property type="match status" value="1"/>
</dbReference>
<evidence type="ECO:0000256" key="2">
    <source>
        <dbReference type="ARBA" id="ARBA00022801"/>
    </source>
</evidence>
<reference evidence="7" key="1">
    <citation type="journal article" date="2019" name="Int. J. Syst. Evol. Microbiol.">
        <title>The Global Catalogue of Microorganisms (GCM) 10K type strain sequencing project: providing services to taxonomists for standard genome sequencing and annotation.</title>
        <authorList>
            <consortium name="The Broad Institute Genomics Platform"/>
            <consortium name="The Broad Institute Genome Sequencing Center for Infectious Disease"/>
            <person name="Wu L."/>
            <person name="Ma J."/>
        </authorList>
    </citation>
    <scope>NUCLEOTIDE SEQUENCE [LARGE SCALE GENOMIC DNA]</scope>
    <source>
        <strain evidence="7">CECT 8570</strain>
    </source>
</reference>
<keyword evidence="1" id="KW-0645">Protease</keyword>
<feature type="domain" description="Peptidase S9 prolyl oligopeptidase catalytic" evidence="4">
    <location>
        <begin position="500"/>
        <end position="695"/>
    </location>
</feature>
<keyword evidence="3" id="KW-0720">Serine protease</keyword>
<dbReference type="InterPro" id="IPR002470">
    <property type="entry name" value="Peptidase_S9A"/>
</dbReference>
<dbReference type="InterPro" id="IPR001375">
    <property type="entry name" value="Peptidase_S9_cat"/>
</dbReference>
<dbReference type="EMBL" id="JBHSCX010000010">
    <property type="protein sequence ID" value="MFC4362808.1"/>
    <property type="molecule type" value="Genomic_DNA"/>
</dbReference>
<dbReference type="InterPro" id="IPR051167">
    <property type="entry name" value="Prolyl_oligopep/macrocyclase"/>
</dbReference>
<dbReference type="PANTHER" id="PTHR42881">
    <property type="entry name" value="PROLYL ENDOPEPTIDASE"/>
    <property type="match status" value="1"/>
</dbReference>
<protein>
    <submittedName>
        <fullName evidence="6">Prolyl oligopeptidase family protein</fullName>
    </submittedName>
</protein>
<name>A0ABV8V6I0_9GAMM</name>
<keyword evidence="2" id="KW-0378">Hydrolase</keyword>
<dbReference type="SUPFAM" id="SSF50993">
    <property type="entry name" value="Peptidase/esterase 'gauge' domain"/>
    <property type="match status" value="1"/>
</dbReference>
<proteinExistence type="predicted"/>
<dbReference type="RefSeq" id="WP_290262151.1">
    <property type="nucleotide sequence ID" value="NZ_JAUFQG010000004.1"/>
</dbReference>
<dbReference type="Gene3D" id="2.130.10.120">
    <property type="entry name" value="Prolyl oligopeptidase, N-terminal domain"/>
    <property type="match status" value="1"/>
</dbReference>
<gene>
    <name evidence="6" type="ORF">ACFOX3_10865</name>
</gene>
<dbReference type="Proteomes" id="UP001595840">
    <property type="component" value="Unassembled WGS sequence"/>
</dbReference>
<organism evidence="6 7">
    <name type="scientific">Simiduia curdlanivorans</name>
    <dbReference type="NCBI Taxonomy" id="1492769"/>
    <lineage>
        <taxon>Bacteria</taxon>
        <taxon>Pseudomonadati</taxon>
        <taxon>Pseudomonadota</taxon>
        <taxon>Gammaproteobacteria</taxon>
        <taxon>Cellvibrionales</taxon>
        <taxon>Cellvibrionaceae</taxon>
        <taxon>Simiduia</taxon>
    </lineage>
</organism>
<dbReference type="PRINTS" id="PR00862">
    <property type="entry name" value="PROLIGOPTASE"/>
</dbReference>
<accession>A0ABV8V6I0</accession>
<dbReference type="InterPro" id="IPR023302">
    <property type="entry name" value="Pept_S9A_N"/>
</dbReference>
<feature type="domain" description="Peptidase S9A N-terminal" evidence="5">
    <location>
        <begin position="25"/>
        <end position="420"/>
    </location>
</feature>
<comment type="caution">
    <text evidence="6">The sequence shown here is derived from an EMBL/GenBank/DDBJ whole genome shotgun (WGS) entry which is preliminary data.</text>
</comment>
<dbReference type="InterPro" id="IPR029058">
    <property type="entry name" value="AB_hydrolase_fold"/>
</dbReference>
<evidence type="ECO:0000256" key="3">
    <source>
        <dbReference type="ARBA" id="ARBA00022825"/>
    </source>
</evidence>
<dbReference type="Pfam" id="PF02897">
    <property type="entry name" value="Peptidase_S9_N"/>
    <property type="match status" value="1"/>
</dbReference>
<evidence type="ECO:0000313" key="7">
    <source>
        <dbReference type="Proteomes" id="UP001595840"/>
    </source>
</evidence>
<evidence type="ECO:0000256" key="1">
    <source>
        <dbReference type="ARBA" id="ARBA00022670"/>
    </source>
</evidence>
<sequence>MFRYLACFSLLLNLLACSTEQDSAEDYQWLEQVEGKAAIAWVDANNSETAARLGKSALYQPLYDQALAILSSPERLPKIDQKGDYVYNLWQDTEHPRGVYRRSLVSDFIANAPVWQTVVDLDALSAEENKKWVFKGLNCLAPEYRLCLLSLSEGGGDTIEVREFNTETLSFVAQGFNLAAAKTNIDWIDENQVYLGTDFGADSQTDSGYPRQVRIWSRGTAFTDAKLLYSADKSSVSASGHRYKDGQFSVDIITDATTFWESRYQLLANGKLSDIALPSTATINDFIKGQLLVSLKQEWQFNGRLFPEGAVLLIRPQALVTPEKAAAHDIALLIEPSPEFIVEELHASPRGILAIGLVDVKAQARLYTSVNGNWRSQALDLPSVGSLSIETIDQKSGAFFARFEDFLTPPSLYYLDTNLKSQVVAAQAASFDASELKVEQYFAQSADGTQVPYFAVMKKDTQFDGKNPTHIFSYGGFRVSLKPSYSGSYEDLNGVYGKLWLERGGVFVLANIRGGGEYGPAWHSSVLLENRHKAYEDFEAVAQDLVNKKITSAKHLGIEGRSNGGLLVAATMVRHPELYGAVISGVPLLDMQRYHRLLAGASWMAEYGNPDIESNWQWLKTYSPFQKVSAEQQYPPILFYTSTKDDRVHPGHARKMAAKMKAQGHRVEYYENREGGHGGSSTKEQLAKRVALGYTLLWETLR</sequence>
<evidence type="ECO:0000313" key="6">
    <source>
        <dbReference type="EMBL" id="MFC4362808.1"/>
    </source>
</evidence>
<dbReference type="SUPFAM" id="SSF53474">
    <property type="entry name" value="alpha/beta-Hydrolases"/>
    <property type="match status" value="1"/>
</dbReference>
<evidence type="ECO:0000259" key="5">
    <source>
        <dbReference type="Pfam" id="PF02897"/>
    </source>
</evidence>
<keyword evidence="7" id="KW-1185">Reference proteome</keyword>